<dbReference type="EMBL" id="VMNK01000023">
    <property type="protein sequence ID" value="TVO50873.1"/>
    <property type="molecule type" value="Genomic_DNA"/>
</dbReference>
<dbReference type="Gene3D" id="3.40.50.2000">
    <property type="entry name" value="Glycogen Phosphorylase B"/>
    <property type="match status" value="1"/>
</dbReference>
<accession>A0A557QDA2</accession>
<evidence type="ECO:0000313" key="7">
    <source>
        <dbReference type="Proteomes" id="UP000319502"/>
    </source>
</evidence>
<evidence type="ECO:0000256" key="5">
    <source>
        <dbReference type="ARBA" id="ARBA00023136"/>
    </source>
</evidence>
<evidence type="ECO:0000313" key="6">
    <source>
        <dbReference type="EMBL" id="TVO50873.1"/>
    </source>
</evidence>
<evidence type="ECO:0000256" key="1">
    <source>
        <dbReference type="ARBA" id="ARBA00004389"/>
    </source>
</evidence>
<proteinExistence type="predicted"/>
<dbReference type="SUPFAM" id="SSF53756">
    <property type="entry name" value="UDP-Glycosyltransferase/glycogen phosphorylase"/>
    <property type="match status" value="1"/>
</dbReference>
<evidence type="ECO:0000256" key="2">
    <source>
        <dbReference type="ARBA" id="ARBA00022692"/>
    </source>
</evidence>
<gene>
    <name evidence="6" type="ORF">FHP91_20165</name>
</gene>
<dbReference type="AlphaFoldDB" id="A0A557QDA2"/>
<reference evidence="6 7" key="1">
    <citation type="submission" date="2019-07" db="EMBL/GenBank/DDBJ databases">
        <title>The pathways for chlorine oxyanion respiration interact through the shared metabolite chlorate.</title>
        <authorList>
            <person name="Barnum T.P."/>
            <person name="Cheng Y."/>
            <person name="Hill K.A."/>
            <person name="Lucas L.N."/>
            <person name="Carlson H.K."/>
            <person name="Coates J.D."/>
        </authorList>
    </citation>
    <scope>NUCLEOTIDE SEQUENCE [LARGE SCALE GENOMIC DNA]</scope>
    <source>
        <strain evidence="6 7">SFB-3</strain>
    </source>
</reference>
<evidence type="ECO:0008006" key="8">
    <source>
        <dbReference type="Google" id="ProtNLM"/>
    </source>
</evidence>
<protein>
    <recommendedName>
        <fullName evidence="8">UDP-N-acetylglucosamine--LPS N-acetylglucosamine transferase</fullName>
    </recommendedName>
</protein>
<organism evidence="6 7">
    <name type="scientific">Denitromonas halophila</name>
    <dbReference type="NCBI Taxonomy" id="1629404"/>
    <lineage>
        <taxon>Bacteria</taxon>
        <taxon>Pseudomonadati</taxon>
        <taxon>Pseudomonadota</taxon>
        <taxon>Betaproteobacteria</taxon>
        <taxon>Rhodocyclales</taxon>
        <taxon>Zoogloeaceae</taxon>
        <taxon>Denitromonas</taxon>
    </lineage>
</organism>
<dbReference type="OrthoDB" id="7186565at2"/>
<evidence type="ECO:0000256" key="4">
    <source>
        <dbReference type="ARBA" id="ARBA00022989"/>
    </source>
</evidence>
<dbReference type="Proteomes" id="UP000319502">
    <property type="component" value="Unassembled WGS sequence"/>
</dbReference>
<dbReference type="GO" id="GO:0004577">
    <property type="term" value="F:N-acetylglucosaminyldiphosphodolichol N-acetylglucosaminyltransferase activity"/>
    <property type="evidence" value="ECO:0007669"/>
    <property type="project" value="TreeGrafter"/>
</dbReference>
<evidence type="ECO:0000256" key="3">
    <source>
        <dbReference type="ARBA" id="ARBA00022824"/>
    </source>
</evidence>
<name>A0A557QDA2_9RHOO</name>
<keyword evidence="7" id="KW-1185">Reference proteome</keyword>
<dbReference type="GO" id="GO:0006488">
    <property type="term" value="P:dolichol-linked oligosaccharide biosynthetic process"/>
    <property type="evidence" value="ECO:0007669"/>
    <property type="project" value="InterPro"/>
</dbReference>
<comment type="subcellular location">
    <subcellularLocation>
        <location evidence="1">Endoplasmic reticulum membrane</location>
        <topology evidence="1">Single-pass membrane protein</topology>
    </subcellularLocation>
</comment>
<sequence length="160" mass="17851">MRPTVLLYVPGGGFQLESQMLLDQLEGVDLALILPGDSVISPWMEAFPIHRVVPLGTRAQRSRWHTIRRFGRNLWQSLGVLRSVKPDYVVCIGSSICVPGFAVAKLMGVPRVYIESITRTDSLSATGLLVERLGLASRFYVQWPEQVAGRSDRHYQGCVL</sequence>
<dbReference type="InterPro" id="IPR013969">
    <property type="entry name" value="Oligosacch_biosynth_Alg14"/>
</dbReference>
<keyword evidence="2" id="KW-0812">Transmembrane</keyword>
<dbReference type="Pfam" id="PF08660">
    <property type="entry name" value="Alg14"/>
    <property type="match status" value="1"/>
</dbReference>
<dbReference type="PANTHER" id="PTHR12154:SF4">
    <property type="entry name" value="UDP-N-ACETYLGLUCOSAMINE TRANSFERASE SUBUNIT ALG14 HOMOLOG"/>
    <property type="match status" value="1"/>
</dbReference>
<comment type="caution">
    <text evidence="6">The sequence shown here is derived from an EMBL/GenBank/DDBJ whole genome shotgun (WGS) entry which is preliminary data.</text>
</comment>
<keyword evidence="4" id="KW-1133">Transmembrane helix</keyword>
<keyword evidence="5" id="KW-0472">Membrane</keyword>
<dbReference type="RefSeq" id="WP_144311271.1">
    <property type="nucleotide sequence ID" value="NZ_VMNK01000023.1"/>
</dbReference>
<dbReference type="PANTHER" id="PTHR12154">
    <property type="entry name" value="GLYCOSYL TRANSFERASE-RELATED"/>
    <property type="match status" value="1"/>
</dbReference>
<keyword evidence="3" id="KW-0256">Endoplasmic reticulum</keyword>